<dbReference type="Pfam" id="PF01433">
    <property type="entry name" value="Peptidase_M1"/>
    <property type="match status" value="1"/>
</dbReference>
<accession>A0A1F7RIW9</accession>
<dbReference type="EMBL" id="MGDD01000346">
    <property type="protein sequence ID" value="OGL41473.1"/>
    <property type="molecule type" value="Genomic_DNA"/>
</dbReference>
<dbReference type="Gene3D" id="1.10.390.10">
    <property type="entry name" value="Neutral Protease Domain 2"/>
    <property type="match status" value="1"/>
</dbReference>
<dbReference type="InterPro" id="IPR027268">
    <property type="entry name" value="Peptidase_M4/M1_CTD_sf"/>
</dbReference>
<evidence type="ECO:0000259" key="1">
    <source>
        <dbReference type="Pfam" id="PF01433"/>
    </source>
</evidence>
<protein>
    <recommendedName>
        <fullName evidence="1">Peptidase M1 membrane alanine aminopeptidase domain-containing protein</fullName>
    </recommendedName>
</protein>
<dbReference type="GO" id="GO:0008237">
    <property type="term" value="F:metallopeptidase activity"/>
    <property type="evidence" value="ECO:0007669"/>
    <property type="project" value="InterPro"/>
</dbReference>
<gene>
    <name evidence="2" type="ORF">A2161_09465</name>
</gene>
<dbReference type="SUPFAM" id="SSF55486">
    <property type="entry name" value="Metalloproteases ('zincins'), catalytic domain"/>
    <property type="match status" value="1"/>
</dbReference>
<reference evidence="2 3" key="1">
    <citation type="journal article" date="2016" name="Nat. Commun.">
        <title>Thousands of microbial genomes shed light on interconnected biogeochemical processes in an aquifer system.</title>
        <authorList>
            <person name="Anantharaman K."/>
            <person name="Brown C.T."/>
            <person name="Hug L.A."/>
            <person name="Sharon I."/>
            <person name="Castelle C.J."/>
            <person name="Probst A.J."/>
            <person name="Thomas B.C."/>
            <person name="Singh A."/>
            <person name="Wilkins M.J."/>
            <person name="Karaoz U."/>
            <person name="Brodie E.L."/>
            <person name="Williams K.H."/>
            <person name="Hubbard S.S."/>
            <person name="Banfield J.F."/>
        </authorList>
    </citation>
    <scope>NUCLEOTIDE SEQUENCE [LARGE SCALE GENOMIC DNA]</scope>
</reference>
<dbReference type="InterPro" id="IPR014782">
    <property type="entry name" value="Peptidase_M1_dom"/>
</dbReference>
<evidence type="ECO:0000313" key="2">
    <source>
        <dbReference type="EMBL" id="OGL41473.1"/>
    </source>
</evidence>
<name>A0A1F7RIW9_9BACT</name>
<comment type="caution">
    <text evidence="2">The sequence shown here is derived from an EMBL/GenBank/DDBJ whole genome shotgun (WGS) entry which is preliminary data.</text>
</comment>
<dbReference type="GO" id="GO:0008270">
    <property type="term" value="F:zinc ion binding"/>
    <property type="evidence" value="ECO:0007669"/>
    <property type="project" value="InterPro"/>
</dbReference>
<organism evidence="2 3">
    <name type="scientific">Candidatus Schekmanbacteria bacterium RBG_13_48_7</name>
    <dbReference type="NCBI Taxonomy" id="1817878"/>
    <lineage>
        <taxon>Bacteria</taxon>
        <taxon>Candidatus Schekmaniibacteriota</taxon>
    </lineage>
</organism>
<proteinExistence type="predicted"/>
<dbReference type="AlphaFoldDB" id="A0A1F7RIW9"/>
<evidence type="ECO:0000313" key="3">
    <source>
        <dbReference type="Proteomes" id="UP000179266"/>
    </source>
</evidence>
<feature type="domain" description="Peptidase M1 membrane alanine aminopeptidase" evidence="1">
    <location>
        <begin position="725"/>
        <end position="884"/>
    </location>
</feature>
<sequence>MTKKQFSFIRIFTFAFIVFSFLNFPVGKLDADTLPVISQSDQDQIYVLLNDLKQYAEREGISAFETFFADNLVGEMKGIRIWKQEQEKNRIKEILVVLPEKLHFELETPIADIYILFGGELGTIQHWDVSFIWANGKWKIKDLNMDRSQQFGFNQDKLTYLSYPVTGLSLNFDSIGVQIDSGTLGSVKAGSSWVGLTFRGKGRFTFTPPEGTESEYLKERTGKSVLSTAFTKFFLWGESEDIAKILTDFSLIESGNAVDIDDVKDNFTGKLKGLSDLGIYPISSLAMKDTVFGKSDWYFLETRRGKVILELETMEYDWLTYIFDPRGFLSDKLAGWTEEVGLVKHIRPMLGTEKTMEIFNVFDKESDRKYMSFEEREWEDKDQLIILNYDIQLTCSHGRNIQCEAGLKLRSLENRLKQLQFRLLDTLSVDRVWDSKNREYFIFQNGSTISIPLIDTLRSGEEFKIYVKYHGDAVKEYGNRQNSLLSSVPWLPQYGYLSTQTMEMVLKVPKPYVAVSVGTLVKTWEEGAYNASQWREMRKIPLPGIVFGEYNLTRYMHQSLLDTEFDSYTTDLTYNLLATSKSSPAVESTDGVSLGGDAGYIDKSPGTMLSNSGEIVKFYNKIFGPYRFSKLAITHLPFRADYREGLITLYGQGLPSIESRSLPSLIILEEDSMRSAAEKARLGYKEEDALAAFESRLAGSRVDSRAYDAPPQKDTYDFLRVNDLPELMAKEIAKQWWGNSVIWKNYHDAWLSESISEFASALYVQVAHGDKELGNILNTWKQYAKSYDDLGPLWQGADRLGSHYADLLKSKGAYIHQMLRMMFPKGVYLGALEVIYKEFQEKPITTYAFKNKLEKYLISSPDVGIKYMKEQFGTTNLDWFFDEWIMKQGIPKYSFEYQIEETGPEGIVAKCKITPKTKGFIMPLRLWVHYKDETKESFVTMVKDTVKEISLTRLPSKPKKIVLNEFNEVLCDIDQ</sequence>
<dbReference type="Proteomes" id="UP000179266">
    <property type="component" value="Unassembled WGS sequence"/>
</dbReference>